<dbReference type="AlphaFoldDB" id="A0A4Y2FEX0"/>
<name>A0A4Y2FEX0_ARAVE</name>
<evidence type="ECO:0000313" key="3">
    <source>
        <dbReference type="Proteomes" id="UP000499080"/>
    </source>
</evidence>
<accession>A0A4Y2FEX0</accession>
<organism evidence="2 3">
    <name type="scientific">Araneus ventricosus</name>
    <name type="common">Orbweaver spider</name>
    <name type="synonym">Epeira ventricosa</name>
    <dbReference type="NCBI Taxonomy" id="182803"/>
    <lineage>
        <taxon>Eukaryota</taxon>
        <taxon>Metazoa</taxon>
        <taxon>Ecdysozoa</taxon>
        <taxon>Arthropoda</taxon>
        <taxon>Chelicerata</taxon>
        <taxon>Arachnida</taxon>
        <taxon>Araneae</taxon>
        <taxon>Araneomorphae</taxon>
        <taxon>Entelegynae</taxon>
        <taxon>Araneoidea</taxon>
        <taxon>Araneidae</taxon>
        <taxon>Araneus</taxon>
    </lineage>
</organism>
<reference evidence="2 3" key="1">
    <citation type="journal article" date="2019" name="Sci. Rep.">
        <title>Orb-weaving spider Araneus ventricosus genome elucidates the spidroin gene catalogue.</title>
        <authorList>
            <person name="Kono N."/>
            <person name="Nakamura H."/>
            <person name="Ohtoshi R."/>
            <person name="Moran D.A.P."/>
            <person name="Shinohara A."/>
            <person name="Yoshida Y."/>
            <person name="Fujiwara M."/>
            <person name="Mori M."/>
            <person name="Tomita M."/>
            <person name="Arakawa K."/>
        </authorList>
    </citation>
    <scope>NUCLEOTIDE SEQUENCE [LARGE SCALE GENOMIC DNA]</scope>
</reference>
<keyword evidence="3" id="KW-1185">Reference proteome</keyword>
<evidence type="ECO:0000313" key="2">
    <source>
        <dbReference type="EMBL" id="GBM39761.1"/>
    </source>
</evidence>
<proteinExistence type="predicted"/>
<dbReference type="Proteomes" id="UP000499080">
    <property type="component" value="Unassembled WGS sequence"/>
</dbReference>
<evidence type="ECO:0000256" key="1">
    <source>
        <dbReference type="SAM" id="MobiDB-lite"/>
    </source>
</evidence>
<feature type="region of interest" description="Disordered" evidence="1">
    <location>
        <begin position="64"/>
        <end position="85"/>
    </location>
</feature>
<comment type="caution">
    <text evidence="2">The sequence shown here is derived from an EMBL/GenBank/DDBJ whole genome shotgun (WGS) entry which is preliminary data.</text>
</comment>
<sequence length="115" mass="12911">MPSCCFDIYVEFGELYANSIAALIISSDFGITSTTVNSLDVTFKWDGNLKNHIYPIMLNRSRRREMRSTARRGTAETSNRLKLKNMKHLGSSEVEKVGTLVRSRGGNEKARAEPP</sequence>
<protein>
    <submittedName>
        <fullName evidence="2">Uncharacterized protein</fullName>
    </submittedName>
</protein>
<gene>
    <name evidence="2" type="ORF">AVEN_107176_1</name>
</gene>
<dbReference type="EMBL" id="BGPR01000907">
    <property type="protein sequence ID" value="GBM39761.1"/>
    <property type="molecule type" value="Genomic_DNA"/>
</dbReference>